<reference evidence="4" key="1">
    <citation type="submission" date="2016-10" db="EMBL/GenBank/DDBJ databases">
        <authorList>
            <person name="Varghese N."/>
        </authorList>
    </citation>
    <scope>NUCLEOTIDE SEQUENCE [LARGE SCALE GENOMIC DNA]</scope>
    <source>
        <strain evidence="4">DSM 44719</strain>
    </source>
</reference>
<dbReference type="Pfam" id="PF12724">
    <property type="entry name" value="Flavodoxin_5"/>
    <property type="match status" value="1"/>
</dbReference>
<dbReference type="SUPFAM" id="SSF52218">
    <property type="entry name" value="Flavoproteins"/>
    <property type="match status" value="1"/>
</dbReference>
<dbReference type="GO" id="GO:0009055">
    <property type="term" value="F:electron transfer activity"/>
    <property type="evidence" value="ECO:0007669"/>
    <property type="project" value="InterPro"/>
</dbReference>
<evidence type="ECO:0000256" key="1">
    <source>
        <dbReference type="SAM" id="MobiDB-lite"/>
    </source>
</evidence>
<dbReference type="OrthoDB" id="3253043at2"/>
<gene>
    <name evidence="3" type="ORF">SAMN04490220_2042</name>
</gene>
<evidence type="ECO:0000313" key="4">
    <source>
        <dbReference type="Proteomes" id="UP000183407"/>
    </source>
</evidence>
<dbReference type="InterPro" id="IPR026816">
    <property type="entry name" value="Flavodoxin_dom"/>
</dbReference>
<feature type="compositionally biased region" description="Basic and acidic residues" evidence="1">
    <location>
        <begin position="155"/>
        <end position="168"/>
    </location>
</feature>
<protein>
    <submittedName>
        <fullName evidence="3">Flavodoxin domain-containing protein</fullName>
    </submittedName>
</protein>
<sequence length="180" mass="19314">MHAIVVYESMYGNTRHVAEAIARGLGPVGTAQILPVSQIRDTDLSGYDLVVVGGPTHVHGMSREATRKGAVEKARTDTALTVEPDAESEGIREWLGSVRSAHGKAAAFDTRVDAPALVTGRASKGIGKKLRNLGFELIANPESFLVDKESVLEAGEEERAERWGRTLAEHSAPARTDRTS</sequence>
<dbReference type="RefSeq" id="WP_073366532.1">
    <property type="nucleotide sequence ID" value="NZ_FNTL01000004.1"/>
</dbReference>
<dbReference type="InterPro" id="IPR029039">
    <property type="entry name" value="Flavoprotein-like_sf"/>
</dbReference>
<name>A0A1H4TRF5_RHOJO</name>
<dbReference type="InterPro" id="IPR008254">
    <property type="entry name" value="Flavodoxin/NO_synth"/>
</dbReference>
<dbReference type="EMBL" id="FNTL01000004">
    <property type="protein sequence ID" value="SEC58987.1"/>
    <property type="molecule type" value="Genomic_DNA"/>
</dbReference>
<proteinExistence type="predicted"/>
<dbReference type="PROSITE" id="PS50902">
    <property type="entry name" value="FLAVODOXIN_LIKE"/>
    <property type="match status" value="1"/>
</dbReference>
<dbReference type="AlphaFoldDB" id="A0A1H4TRF5"/>
<dbReference type="PROSITE" id="PS00201">
    <property type="entry name" value="FLAVODOXIN"/>
    <property type="match status" value="1"/>
</dbReference>
<feature type="domain" description="Flavodoxin-like" evidence="2">
    <location>
        <begin position="3"/>
        <end position="168"/>
    </location>
</feature>
<dbReference type="GO" id="GO:0010181">
    <property type="term" value="F:FMN binding"/>
    <property type="evidence" value="ECO:0007669"/>
    <property type="project" value="InterPro"/>
</dbReference>
<dbReference type="InterPro" id="IPR001226">
    <property type="entry name" value="Flavodoxin_CS"/>
</dbReference>
<dbReference type="Gene3D" id="3.40.50.360">
    <property type="match status" value="1"/>
</dbReference>
<feature type="region of interest" description="Disordered" evidence="1">
    <location>
        <begin position="155"/>
        <end position="180"/>
    </location>
</feature>
<evidence type="ECO:0000259" key="2">
    <source>
        <dbReference type="PROSITE" id="PS50902"/>
    </source>
</evidence>
<accession>A0A1H4TRF5</accession>
<organism evidence="3 4">
    <name type="scientific">Rhodococcus jostii</name>
    <dbReference type="NCBI Taxonomy" id="132919"/>
    <lineage>
        <taxon>Bacteria</taxon>
        <taxon>Bacillati</taxon>
        <taxon>Actinomycetota</taxon>
        <taxon>Actinomycetes</taxon>
        <taxon>Mycobacteriales</taxon>
        <taxon>Nocardiaceae</taxon>
        <taxon>Rhodococcus</taxon>
    </lineage>
</organism>
<dbReference type="Proteomes" id="UP000183407">
    <property type="component" value="Unassembled WGS sequence"/>
</dbReference>
<evidence type="ECO:0000313" key="3">
    <source>
        <dbReference type="EMBL" id="SEC58987.1"/>
    </source>
</evidence>